<gene>
    <name evidence="5" type="ORF">J2S74_000955</name>
</gene>
<accession>A0ABT9ZSX2</accession>
<sequence length="224" mass="25546">MQLTRESIATANSRIIFIDHQNEISSKTRESISKLLKESYTKKVMSRDIIFYLMDENNSERLEAVKSQLQSMSSQSHFLIVSKTPLHNGLISYLSLSISGIVSLDFLEKNTSIVIKSLMEKGIFLDPDFHKDMVCEIEKRQKKDAPIKKFVLNEKAGEVLSQKEQEVLQLILDGNNNIKIAEKLFFAQSTINSIISRLLKKLDANDRTDAVIKIIRSGWVDAIR</sequence>
<keyword evidence="2" id="KW-0238">DNA-binding</keyword>
<evidence type="ECO:0000313" key="6">
    <source>
        <dbReference type="Proteomes" id="UP001230005"/>
    </source>
</evidence>
<keyword evidence="6" id="KW-1185">Reference proteome</keyword>
<dbReference type="Pfam" id="PF00196">
    <property type="entry name" value="GerE"/>
    <property type="match status" value="1"/>
</dbReference>
<evidence type="ECO:0000256" key="3">
    <source>
        <dbReference type="ARBA" id="ARBA00023163"/>
    </source>
</evidence>
<dbReference type="PRINTS" id="PR00038">
    <property type="entry name" value="HTHLUXR"/>
</dbReference>
<evidence type="ECO:0000256" key="1">
    <source>
        <dbReference type="ARBA" id="ARBA00023015"/>
    </source>
</evidence>
<dbReference type="PROSITE" id="PS50043">
    <property type="entry name" value="HTH_LUXR_2"/>
    <property type="match status" value="1"/>
</dbReference>
<dbReference type="Proteomes" id="UP001230005">
    <property type="component" value="Unassembled WGS sequence"/>
</dbReference>
<keyword evidence="1" id="KW-0805">Transcription regulation</keyword>
<protein>
    <submittedName>
        <fullName evidence="5">Two-component system response regulator DegU</fullName>
    </submittedName>
</protein>
<feature type="domain" description="HTH luxR-type" evidence="4">
    <location>
        <begin position="153"/>
        <end position="218"/>
    </location>
</feature>
<dbReference type="PROSITE" id="PS00622">
    <property type="entry name" value="HTH_LUXR_1"/>
    <property type="match status" value="1"/>
</dbReference>
<dbReference type="PANTHER" id="PTHR44688:SF25">
    <property type="entry name" value="HTH LUXR-TYPE DOMAIN-CONTAINING PROTEIN"/>
    <property type="match status" value="1"/>
</dbReference>
<dbReference type="CDD" id="cd06170">
    <property type="entry name" value="LuxR_C_like"/>
    <property type="match status" value="1"/>
</dbReference>
<keyword evidence="3" id="KW-0804">Transcription</keyword>
<evidence type="ECO:0000313" key="5">
    <source>
        <dbReference type="EMBL" id="MDQ0253583.1"/>
    </source>
</evidence>
<dbReference type="EMBL" id="JAUSUG010000003">
    <property type="protein sequence ID" value="MDQ0253583.1"/>
    <property type="molecule type" value="Genomic_DNA"/>
</dbReference>
<dbReference type="InterPro" id="IPR016032">
    <property type="entry name" value="Sig_transdc_resp-reg_C-effctor"/>
</dbReference>
<proteinExistence type="predicted"/>
<dbReference type="PANTHER" id="PTHR44688">
    <property type="entry name" value="DNA-BINDING TRANSCRIPTIONAL ACTIVATOR DEVR_DOSR"/>
    <property type="match status" value="1"/>
</dbReference>
<comment type="caution">
    <text evidence="5">The sequence shown here is derived from an EMBL/GenBank/DDBJ whole genome shotgun (WGS) entry which is preliminary data.</text>
</comment>
<dbReference type="SUPFAM" id="SSF46894">
    <property type="entry name" value="C-terminal effector domain of the bipartite response regulators"/>
    <property type="match status" value="1"/>
</dbReference>
<dbReference type="InterPro" id="IPR000792">
    <property type="entry name" value="Tscrpt_reg_LuxR_C"/>
</dbReference>
<dbReference type="Gene3D" id="3.40.50.2300">
    <property type="match status" value="1"/>
</dbReference>
<reference evidence="5 6" key="1">
    <citation type="submission" date="2023-07" db="EMBL/GenBank/DDBJ databases">
        <title>Genomic Encyclopedia of Type Strains, Phase IV (KMG-IV): sequencing the most valuable type-strain genomes for metagenomic binning, comparative biology and taxonomic classification.</title>
        <authorList>
            <person name="Goeker M."/>
        </authorList>
    </citation>
    <scope>NUCLEOTIDE SEQUENCE [LARGE SCALE GENOMIC DNA]</scope>
    <source>
        <strain evidence="5 6">DSM 9768</strain>
    </source>
</reference>
<evidence type="ECO:0000256" key="2">
    <source>
        <dbReference type="ARBA" id="ARBA00023125"/>
    </source>
</evidence>
<dbReference type="SMART" id="SM00421">
    <property type="entry name" value="HTH_LUXR"/>
    <property type="match status" value="1"/>
</dbReference>
<name>A0ABT9ZSX2_9BACI</name>
<evidence type="ECO:0000259" key="4">
    <source>
        <dbReference type="PROSITE" id="PS50043"/>
    </source>
</evidence>
<dbReference type="RefSeq" id="WP_307322437.1">
    <property type="nucleotide sequence ID" value="NZ_JAUSUG010000003.1"/>
</dbReference>
<organism evidence="5 6">
    <name type="scientific">Evansella vedderi</name>
    <dbReference type="NCBI Taxonomy" id="38282"/>
    <lineage>
        <taxon>Bacteria</taxon>
        <taxon>Bacillati</taxon>
        <taxon>Bacillota</taxon>
        <taxon>Bacilli</taxon>
        <taxon>Bacillales</taxon>
        <taxon>Bacillaceae</taxon>
        <taxon>Evansella</taxon>
    </lineage>
</organism>